<dbReference type="GO" id="GO:0006412">
    <property type="term" value="P:translation"/>
    <property type="evidence" value="ECO:0007669"/>
    <property type="project" value="UniProtKB-UniRule"/>
</dbReference>
<dbReference type="FunFam" id="3.30.1440.10:FF:000001">
    <property type="entry name" value="50S ribosomal protein L5"/>
    <property type="match status" value="1"/>
</dbReference>
<dbReference type="Pfam" id="PF00281">
    <property type="entry name" value="Ribosomal_L5"/>
    <property type="match status" value="1"/>
</dbReference>
<keyword evidence="3 5" id="KW-0687">Ribonucleoprotein</keyword>
<dbReference type="PANTHER" id="PTHR11994">
    <property type="entry name" value="60S RIBOSOMAL PROTEIN L11-RELATED"/>
    <property type="match status" value="1"/>
</dbReference>
<dbReference type="Pfam" id="PF00673">
    <property type="entry name" value="Ribosomal_L5_C"/>
    <property type="match status" value="1"/>
</dbReference>
<dbReference type="GO" id="GO:0000049">
    <property type="term" value="F:tRNA binding"/>
    <property type="evidence" value="ECO:0007669"/>
    <property type="project" value="UniProtKB-UniRule"/>
</dbReference>
<evidence type="ECO:0000256" key="6">
    <source>
        <dbReference type="RuleBase" id="RU003930"/>
    </source>
</evidence>
<reference evidence="9 10" key="1">
    <citation type="journal article" date="2016" name="Nat. Commun.">
        <title>Thousands of microbial genomes shed light on interconnected biogeochemical processes in an aquifer system.</title>
        <authorList>
            <person name="Anantharaman K."/>
            <person name="Brown C.T."/>
            <person name="Hug L.A."/>
            <person name="Sharon I."/>
            <person name="Castelle C.J."/>
            <person name="Probst A.J."/>
            <person name="Thomas B.C."/>
            <person name="Singh A."/>
            <person name="Wilkins M.J."/>
            <person name="Karaoz U."/>
            <person name="Brodie E.L."/>
            <person name="Williams K.H."/>
            <person name="Hubbard S.S."/>
            <person name="Banfield J.F."/>
        </authorList>
    </citation>
    <scope>NUCLEOTIDE SEQUENCE [LARGE SCALE GENOMIC DNA]</scope>
</reference>
<comment type="caution">
    <text evidence="9">The sequence shown here is derived from an EMBL/GenBank/DDBJ whole genome shotgun (WGS) entry which is preliminary data.</text>
</comment>
<evidence type="ECO:0000256" key="5">
    <source>
        <dbReference type="HAMAP-Rule" id="MF_01333"/>
    </source>
</evidence>
<dbReference type="InterPro" id="IPR020930">
    <property type="entry name" value="Ribosomal_uL5_bac-type"/>
</dbReference>
<feature type="domain" description="Large ribosomal subunit protein uL5 N-terminal" evidence="7">
    <location>
        <begin position="23"/>
        <end position="79"/>
    </location>
</feature>
<proteinExistence type="inferred from homology"/>
<comment type="subunit">
    <text evidence="5">Part of the 50S ribosomal subunit; part of the 5S rRNA/L5/L18/L25 subcomplex. Contacts the 5S rRNA and the P site tRNA. Forms a bridge to the 30S subunit in the 70S ribosome.</text>
</comment>
<gene>
    <name evidence="5" type="primary">rplE</name>
    <name evidence="9" type="ORF">A3A39_03365</name>
</gene>
<name>A0A1F6F371_9BACT</name>
<dbReference type="InterPro" id="IPR031309">
    <property type="entry name" value="Ribosomal_uL5_C"/>
</dbReference>
<dbReference type="GO" id="GO:0003735">
    <property type="term" value="F:structural constituent of ribosome"/>
    <property type="evidence" value="ECO:0007669"/>
    <property type="project" value="InterPro"/>
</dbReference>
<dbReference type="Gene3D" id="3.30.1440.10">
    <property type="match status" value="1"/>
</dbReference>
<keyword evidence="5" id="KW-0820">tRNA-binding</keyword>
<evidence type="ECO:0000259" key="7">
    <source>
        <dbReference type="Pfam" id="PF00281"/>
    </source>
</evidence>
<evidence type="ECO:0000256" key="1">
    <source>
        <dbReference type="ARBA" id="ARBA00008553"/>
    </source>
</evidence>
<comment type="similarity">
    <text evidence="1 5 6">Belongs to the universal ribosomal protein uL5 family.</text>
</comment>
<dbReference type="InterPro" id="IPR022803">
    <property type="entry name" value="Ribosomal_uL5_dom_sf"/>
</dbReference>
<comment type="function">
    <text evidence="5">This is 1 of the proteins that bind and probably mediate the attachment of the 5S RNA into the large ribosomal subunit, where it forms part of the central protuberance. In the 70S ribosome it contacts protein S13 of the 30S subunit (bridge B1b), connecting the 2 subunits; this bridge is implicated in subunit movement. Contacts the P site tRNA; the 5S rRNA and some of its associated proteins might help stabilize positioning of ribosome-bound tRNAs.</text>
</comment>
<keyword evidence="5" id="KW-0694">RNA-binding</keyword>
<dbReference type="AlphaFoldDB" id="A0A1F6F371"/>
<sequence length="183" mass="20196">MNTTTTARDKIFEVMKADFGYKNIMQSPRVQKIVVSVGVGKVNKDKKRLELIVDRLAKITGQAPAARAAKKAIANFKSRKGDVVGYQVTLRGARAKAFLDKLIHIVFPRTKDFRGISPGAIDEMGNITIGIKEHIVFPETSDEDSKDIFGLAITVATTAKNKKEAESFLRHIGVPLREATDKK</sequence>
<dbReference type="InterPro" id="IPR031310">
    <property type="entry name" value="Ribosomal_uL5_N"/>
</dbReference>
<feature type="domain" description="Large ribosomal subunit protein uL5 C-terminal" evidence="8">
    <location>
        <begin position="84"/>
        <end position="175"/>
    </location>
</feature>
<keyword evidence="2 5" id="KW-0689">Ribosomal protein</keyword>
<protein>
    <recommendedName>
        <fullName evidence="4 5">Large ribosomal subunit protein uL5</fullName>
    </recommendedName>
</protein>
<dbReference type="GO" id="GO:0005840">
    <property type="term" value="C:ribosome"/>
    <property type="evidence" value="ECO:0007669"/>
    <property type="project" value="UniProtKB-KW"/>
</dbReference>
<dbReference type="PIRSF" id="PIRSF002161">
    <property type="entry name" value="Ribosomal_L5"/>
    <property type="match status" value="1"/>
</dbReference>
<dbReference type="SUPFAM" id="SSF55282">
    <property type="entry name" value="RL5-like"/>
    <property type="match status" value="1"/>
</dbReference>
<evidence type="ECO:0000259" key="8">
    <source>
        <dbReference type="Pfam" id="PF00673"/>
    </source>
</evidence>
<evidence type="ECO:0000256" key="4">
    <source>
        <dbReference type="ARBA" id="ARBA00035245"/>
    </source>
</evidence>
<keyword evidence="5" id="KW-0699">rRNA-binding</keyword>
<dbReference type="STRING" id="1798512.A3A39_03365"/>
<dbReference type="GO" id="GO:0019843">
    <property type="term" value="F:rRNA binding"/>
    <property type="evidence" value="ECO:0007669"/>
    <property type="project" value="UniProtKB-UniRule"/>
</dbReference>
<dbReference type="HAMAP" id="MF_01333_B">
    <property type="entry name" value="Ribosomal_uL5_B"/>
    <property type="match status" value="1"/>
</dbReference>
<dbReference type="NCBIfam" id="NF000585">
    <property type="entry name" value="PRK00010.1"/>
    <property type="match status" value="1"/>
</dbReference>
<dbReference type="GO" id="GO:1990904">
    <property type="term" value="C:ribonucleoprotein complex"/>
    <property type="evidence" value="ECO:0007669"/>
    <property type="project" value="UniProtKB-KW"/>
</dbReference>
<dbReference type="EMBL" id="MFLZ01000010">
    <property type="protein sequence ID" value="OGG80283.1"/>
    <property type="molecule type" value="Genomic_DNA"/>
</dbReference>
<evidence type="ECO:0000313" key="9">
    <source>
        <dbReference type="EMBL" id="OGG80283.1"/>
    </source>
</evidence>
<dbReference type="InterPro" id="IPR002132">
    <property type="entry name" value="Ribosomal_uL5"/>
</dbReference>
<accession>A0A1F6F371</accession>
<evidence type="ECO:0000256" key="2">
    <source>
        <dbReference type="ARBA" id="ARBA00022980"/>
    </source>
</evidence>
<dbReference type="Proteomes" id="UP000177372">
    <property type="component" value="Unassembled WGS sequence"/>
</dbReference>
<evidence type="ECO:0000256" key="3">
    <source>
        <dbReference type="ARBA" id="ARBA00023274"/>
    </source>
</evidence>
<organism evidence="9 10">
    <name type="scientific">Candidatus Kaiserbacteria bacterium RIFCSPLOWO2_01_FULL_54_13</name>
    <dbReference type="NCBI Taxonomy" id="1798512"/>
    <lineage>
        <taxon>Bacteria</taxon>
        <taxon>Candidatus Kaiseribacteriota</taxon>
    </lineage>
</organism>
<evidence type="ECO:0000313" key="10">
    <source>
        <dbReference type="Proteomes" id="UP000177372"/>
    </source>
</evidence>